<dbReference type="EMBL" id="NAJM01000002">
    <property type="protein sequence ID" value="RVX75390.1"/>
    <property type="molecule type" value="Genomic_DNA"/>
</dbReference>
<dbReference type="AlphaFoldDB" id="A0A438NI44"/>
<evidence type="ECO:0000256" key="1">
    <source>
        <dbReference type="SAM" id="MobiDB-lite"/>
    </source>
</evidence>
<gene>
    <name evidence="2" type="ORF">B0A52_00743</name>
</gene>
<accession>A0A438NI44</accession>
<reference evidence="2 3" key="1">
    <citation type="submission" date="2017-03" db="EMBL/GenBank/DDBJ databases">
        <title>Genomes of endolithic fungi from Antarctica.</title>
        <authorList>
            <person name="Coleine C."/>
            <person name="Masonjones S."/>
            <person name="Stajich J.E."/>
        </authorList>
    </citation>
    <scope>NUCLEOTIDE SEQUENCE [LARGE SCALE GENOMIC DNA]</scope>
    <source>
        <strain evidence="2 3">CCFEE 6314</strain>
    </source>
</reference>
<protein>
    <submittedName>
        <fullName evidence="2">Uncharacterized protein</fullName>
    </submittedName>
</protein>
<evidence type="ECO:0000313" key="2">
    <source>
        <dbReference type="EMBL" id="RVX75390.1"/>
    </source>
</evidence>
<feature type="region of interest" description="Disordered" evidence="1">
    <location>
        <begin position="1"/>
        <end position="43"/>
    </location>
</feature>
<name>A0A438NI44_EXOME</name>
<dbReference type="OrthoDB" id="42657at2759"/>
<proteinExistence type="predicted"/>
<feature type="compositionally biased region" description="Low complexity" evidence="1">
    <location>
        <begin position="1"/>
        <end position="15"/>
    </location>
</feature>
<dbReference type="VEuPathDB" id="FungiDB:PV10_00228"/>
<dbReference type="Proteomes" id="UP000288859">
    <property type="component" value="Unassembled WGS sequence"/>
</dbReference>
<comment type="caution">
    <text evidence="2">The sequence shown here is derived from an EMBL/GenBank/DDBJ whole genome shotgun (WGS) entry which is preliminary data.</text>
</comment>
<evidence type="ECO:0000313" key="3">
    <source>
        <dbReference type="Proteomes" id="UP000288859"/>
    </source>
</evidence>
<organism evidence="2 3">
    <name type="scientific">Exophiala mesophila</name>
    <name type="common">Black yeast-like fungus</name>
    <dbReference type="NCBI Taxonomy" id="212818"/>
    <lineage>
        <taxon>Eukaryota</taxon>
        <taxon>Fungi</taxon>
        <taxon>Dikarya</taxon>
        <taxon>Ascomycota</taxon>
        <taxon>Pezizomycotina</taxon>
        <taxon>Eurotiomycetes</taxon>
        <taxon>Chaetothyriomycetidae</taxon>
        <taxon>Chaetothyriales</taxon>
        <taxon>Herpotrichiellaceae</taxon>
        <taxon>Exophiala</taxon>
    </lineage>
</organism>
<dbReference type="VEuPathDB" id="FungiDB:PV10_00227"/>
<sequence length="186" mass="20480">MSVPNAGIAAAATSAEAEDPKKEYSVPSNPEEEDGPIAPDQFDPKYETTKWERWSYYCYYCGCNGLSLFNFAPNILGTPGRICFCDHGLKGAESNFKDNLAPTMDPIKIKFAGSSGVRPPLKAMSVNIGHKIISGDSMNQQSSKASKLTIELPLDPNLDPILFKMEKALDDDNEYHVRDEDIAELQ</sequence>